<dbReference type="SUPFAM" id="SSF52058">
    <property type="entry name" value="L domain-like"/>
    <property type="match status" value="13"/>
</dbReference>
<accession>A0A1J4JPY9</accession>
<dbReference type="OrthoDB" id="536881at2759"/>
<dbReference type="Proteomes" id="UP000179807">
    <property type="component" value="Unassembled WGS sequence"/>
</dbReference>
<keyword evidence="2" id="KW-0812">Transmembrane</keyword>
<evidence type="ECO:0008006" key="5">
    <source>
        <dbReference type="Google" id="ProtNLM"/>
    </source>
</evidence>
<keyword evidence="4" id="KW-1185">Reference proteome</keyword>
<dbReference type="PANTHER" id="PTHR45661">
    <property type="entry name" value="SURFACE ANTIGEN"/>
    <property type="match status" value="1"/>
</dbReference>
<dbReference type="InterPro" id="IPR053139">
    <property type="entry name" value="Surface_bspA-like"/>
</dbReference>
<dbReference type="InterPro" id="IPR032675">
    <property type="entry name" value="LRR_dom_sf"/>
</dbReference>
<gene>
    <name evidence="3" type="ORF">TRFO_34294</name>
</gene>
<dbReference type="Gene3D" id="3.80.10.10">
    <property type="entry name" value="Ribonuclease Inhibitor"/>
    <property type="match status" value="17"/>
</dbReference>
<keyword evidence="2" id="KW-1133">Transmembrane helix</keyword>
<protein>
    <recommendedName>
        <fullName evidence="5">Surface antigen BspA-like</fullName>
    </recommendedName>
</protein>
<dbReference type="Gene3D" id="3.40.50.12480">
    <property type="match status" value="1"/>
</dbReference>
<feature type="region of interest" description="Disordered" evidence="1">
    <location>
        <begin position="3546"/>
        <end position="3567"/>
    </location>
</feature>
<proteinExistence type="predicted"/>
<dbReference type="EMBL" id="MLAK01001013">
    <property type="protein sequence ID" value="OHS99292.1"/>
    <property type="molecule type" value="Genomic_DNA"/>
</dbReference>
<dbReference type="VEuPathDB" id="TrichDB:TRFO_34294"/>
<feature type="transmembrane region" description="Helical" evidence="2">
    <location>
        <begin position="3496"/>
        <end position="3521"/>
    </location>
</feature>
<dbReference type="RefSeq" id="XP_068352429.1">
    <property type="nucleotide sequence ID" value="XM_068509593.1"/>
</dbReference>
<evidence type="ECO:0000313" key="3">
    <source>
        <dbReference type="EMBL" id="OHS99292.1"/>
    </source>
</evidence>
<reference evidence="3" key="1">
    <citation type="submission" date="2016-10" db="EMBL/GenBank/DDBJ databases">
        <authorList>
            <person name="Benchimol M."/>
            <person name="Almeida L.G."/>
            <person name="Vasconcelos A.T."/>
            <person name="Perreira-Neves A."/>
            <person name="Rosa I.A."/>
            <person name="Tasca T."/>
            <person name="Bogo M.R."/>
            <person name="de Souza W."/>
        </authorList>
    </citation>
    <scope>NUCLEOTIDE SEQUENCE [LARGE SCALE GENOMIC DNA]</scope>
    <source>
        <strain evidence="3">K</strain>
    </source>
</reference>
<evidence type="ECO:0000256" key="2">
    <source>
        <dbReference type="SAM" id="Phobius"/>
    </source>
</evidence>
<keyword evidence="2" id="KW-0472">Membrane</keyword>
<comment type="caution">
    <text evidence="3">The sequence shown here is derived from an EMBL/GenBank/DDBJ whole genome shotgun (WGS) entry which is preliminary data.</text>
</comment>
<evidence type="ECO:0000313" key="4">
    <source>
        <dbReference type="Proteomes" id="UP000179807"/>
    </source>
</evidence>
<dbReference type="InterPro" id="IPR026906">
    <property type="entry name" value="LRR_5"/>
</dbReference>
<dbReference type="Pfam" id="PF13306">
    <property type="entry name" value="LRR_5"/>
    <property type="match status" value="16"/>
</dbReference>
<name>A0A1J4JPY9_9EUKA</name>
<evidence type="ECO:0000256" key="1">
    <source>
        <dbReference type="SAM" id="MobiDB-lite"/>
    </source>
</evidence>
<sequence length="3567" mass="403762">MVTVEEDLIPSKSFENHNNIETVVLESISEIGEYAFNNCENLQTLNIEKVNIIGRNSFSNCVNLHRISIPLVRTLSQNIFSNSGISEIRIDKVLTIEESAFENCLMLSSFQCQTCEQLSGNSIFKECQNLESISFPNLRMVDVTSANLFYNCNKLTKVSFGNHPPKVFNRQVFANSFSNKIKLNLPNDEAYYTYDNDIAIEGDVIGDSKWCGLSLYISIVCKINDLQEISSSSIRQCILNSQINDFNLVTKIEVISGVLKESDFDFISQNLQNLNHLELIDNDNVPSNCLTNNFKLKNVSLGWATSINSRAFSNLNELTEVRGDHISAIFSEAFINCPLLKNIHFPELINIYSSAFENCINLEKISFPKVLTINNKGFFGCLKLLEIDLPNVSTVKESAFSECTSINSVILPKIKIIEKQAFSKCSELRKISFPIIETIQQNCFEKCQKLSDINLPKLNTLESYVFLECSGLLTITLPKLIALSTGTFSKCSVLESIFIPEVTVIPNSCFSYCEKLIIDFSNFTRIGEFAFQQCNSLTVLDSSSITKLYTGSFKECGNLIRINLPNINTVPEEAFISCVKLEEVSLKNVESLSKSCFSKCESLQRIEFNQILAIPESAFSYCIRLENISFERATSINRYSFANCISLEIINLTTVKSIGYNCFENCYKLRNIDFPSLENIGESCFKNCSSIEEIIFLRLQTLSSNVFEKCTSLVNVYLPQLLTLESEAFKDCQSLLSIEIESLTTINGNGQFKGCQQLKNVSFISLRTISDSNSDIFENCQSLNSIQLGSEIPKTFNKNTFINRNSAEVMTLLLPGYQSYLNYDASTFIEGDIANDQKWCSIELVQLLTKYRFNQNPSKMIYASNINEAISKVNIPVTEILQLEILEGYVDIEQMSNIKTQLTELEYLFISNEVFNISNKIPDNFFSGHQSIKEIHINTFLELGESSFGNCPSLETFTSSTITTITSNAFSESINLKTIEFNSLTEVSNDCFKDFVNLQEINLPKVETLYENCFFGCSKLETIDLPSLKSIKGKSQFSNCENLKKVVFKALQSIESTNSDIFDSCQSLEQIELSPTVPKIFHKDTFVNSQSKNRIQLILPTYDDYVRYDKDTSIDGDIPDDAKWCSLELRPLQVVVKINENKESVGGTLEGAITFSNVEPENILTIDIIEGKLDKKDFCLNNEQDKSLLIKYPNLKEFIIRDNIQLNYDIIPNNFFSNHKNLETIIIQPDCQIIFSDTFLNCEKIQKVSLNCTKIPTSLFKDLKSLAEVEINSVDEIPEELFYNCQKLQKVTATNATLIKKDAFYHCIALIEIEFESVQTIQIAQFSGLLELTTVHLNALISIPKDSFKDCVKLETLIIEKVENLEDSCFSNCKSLKILNCPNLEKISTNTVFENCVSLEEVNFDRLTNLPSNTFENLLYLKNVNIPQLKTTGSFTFRNCSSLENITFFELEEIGSEVFCKCTSLELVNLPSLSKMNERCFIGCISLVTISLPSLFVIPSESFKELPNLTTIQFEKATEIQESAFQNCYKLYDIHLPKVELIGDNAFMNCISIQDIVLNSLIKISDYIFSNCSHLQKIEINNLNSTGVNCFEHCTSLKEISIPKLITLEKETLFKCSDLESVNFPQVEIVKTRAFSNCISIKSIKLSELHTIEGEEIFQECISLGSSSFPKLTYANKDDPNLFENCKNMASIELPANPPKVFHHDVFKNQHSTDPIELLLPTFGDYWTYDNNNEIQGDEIGDCYWCGLYFPKLVTEVIVNQYNTNQKNINDNKLRLTKERKSVIGNSLSMAVWRSGCKQNTDLSFPTVSSIEIVGGKINSTDFVDKLDNNMAKYYPNLEYFIIESGVKLNESELPSYSFKDHSKVKLIELYEVVFLRTESLYSSSLETLVLHNVPKIHFSDFQGCLSLTTLTVDIVTEFESHLFINHSSIAEIIAPQLQTIGDQCFENSSIKTVQCPLLTSLGYAAFRNTYEFTKFTNLGTITIIPEECFYNSNIQEIDSTSIIHLKKGCFMNSNVHRVILPNLQSLSEAVFKNTNHLESIDPLTNIYTIPIECFYNSSLTQIELMNCNTIETKAFEKSHIEIVIGTKLEIIESYAFCNCQKLKEISFATVIKIGESTFELSNIKTVESETLIQIGKASFRSSCIQAFNCPNIENILESSFENCQFLETISELNNIHLIPLKCFYNCSIEIISSTSVEIIGESAFEKSDIQKIDFQTVKLIEKNGFKDCSYLQITNAPVLETIQGYSFYNCTNLNYILLPKVKTVGEYSFAYSNLQTFNKEDDTETLMINSFAFMNSSIESITVSSEITMGESIFKNCVELFKIQFDKIKEIASSMCANSLKLEEVIIPKCEIIGDYAFYGCIKLQKIDFTSIKVIKAYAFSSTSLVTITSTKIEYIGSHAFEFCLELTNVNLMSPSNNLIIGSSCFLECKKLKEAMIHGTKAMIEAEAFASSQLERIEISSLLEIESTAFKSCSLLLYVKFDNIVEIPSSLFRGLTKLAEVIIPKCEIIGNYSFFGCSSLEHINMQSIQIINWYAFGQTPLTTLSFTTIQFIGPYSFSNCTKLTTVEIVNSMPSLVISIDDYCFSFTSLKTITIICQSIIIKDSAFKNSTINEIAIDSELVLYPSVFENCIELNKVQLALIKEINASIFKNCVKLEDVVIPKCEIIGEYAFYGCILLKQIDFESIKVIESFAFSFTALVTINSYTIESLGSHAFEHCLELTTINLNSPTSNFVVGSYCFSECSKLQYITVNAKTIESYAFNQCSAISILEFPKLKILEGSGHFCQCKKLETIKLPLLEEVSRYNNDLFEGCSLMREIYLPPTPPKTFSNQAFSDISKENCRIVLNSLAEYVEYDDDTSINGDEFNDCYWCGFFFSDIYHSIIIYGNEYHGNSLEKAIQYSPFPSTRSVIINAGHLYSDELPFYQRTIESLIIFSEVVIHGTLPVDSFSQWSSLEEVELDVFTSLTYSIFQDSSIKIFKGKYLQEISADTFKDCSLSLESIELDVIQKIPNNAFQAFSRLETIILPNLQTIPHQAFKDCTSIQTIRFDNVVIIEGNEQFSGCSSLTNIYLPQLQTIDSSNEYIFAECYELIGIELPSTPPNTFHRNVFRSLSQEIELTTPNIRDLYLYDNSTDVEGDKKGDCRWCSLRLKPIEIEILINKEYTYFVNALSFIPNDITVTELSIVRGQIFQESFQFTINENNNDNGPMSVLFDSLESFEIQSETIFHSILPSKLFKNHSSIKNITLASTKGIGRSCFEYCIRLEDITVSLSDNNLNLLNTTTTGETRLLSTKILEGEETEFQICERAFYGCTKLKKVSIELIDKIESSAFENCISLNEIKHTNLKNIEDSAFKGCSSLISFDSTTLEILFDSAFKDCSSLQSVNIPYVSEMIGDSHFENCVSLSEIHLNSLAIVDYNSENIFQNCPNFESIELPFYPPKTFNDNLFINTGANLSEIELILENDESYYYYADSEGEYLGVKIYQEIIRQPGEPFDFSFFFLILTGVLLFLVIVTGIFFLILGIHKGWFKCSQNHDRHLNLISQNSDQLETNSESENSDEINQTSENIIL</sequence>
<dbReference type="GeneID" id="94844297"/>
<dbReference type="PANTHER" id="PTHR45661:SF3">
    <property type="entry name" value="IG-LIKE DOMAIN-CONTAINING PROTEIN"/>
    <property type="match status" value="1"/>
</dbReference>
<organism evidence="3 4">
    <name type="scientific">Tritrichomonas foetus</name>
    <dbReference type="NCBI Taxonomy" id="1144522"/>
    <lineage>
        <taxon>Eukaryota</taxon>
        <taxon>Metamonada</taxon>
        <taxon>Parabasalia</taxon>
        <taxon>Tritrichomonadida</taxon>
        <taxon>Tritrichomonadidae</taxon>
        <taxon>Tritrichomonas</taxon>
    </lineage>
</organism>